<comment type="caution">
    <text evidence="3">The sequence shown here is derived from an EMBL/GenBank/DDBJ whole genome shotgun (WGS) entry which is preliminary data.</text>
</comment>
<dbReference type="InterPro" id="IPR000667">
    <property type="entry name" value="Peptidase_S13"/>
</dbReference>
<comment type="similarity">
    <text evidence="1">Belongs to the peptidase S13 family.</text>
</comment>
<dbReference type="PANTHER" id="PTHR30023:SF0">
    <property type="entry name" value="PENICILLIN-SENSITIVE CARBOXYPEPTIDASE A"/>
    <property type="match status" value="1"/>
</dbReference>
<dbReference type="Proteomes" id="UP000322981">
    <property type="component" value="Unassembled WGS sequence"/>
</dbReference>
<name>A0A5M8FN63_9GAMM</name>
<evidence type="ECO:0000313" key="3">
    <source>
        <dbReference type="EMBL" id="KAA6186217.1"/>
    </source>
</evidence>
<organism evidence="3 4">
    <name type="scientific">Thiohalocapsa marina</name>
    <dbReference type="NCBI Taxonomy" id="424902"/>
    <lineage>
        <taxon>Bacteria</taxon>
        <taxon>Pseudomonadati</taxon>
        <taxon>Pseudomonadota</taxon>
        <taxon>Gammaproteobacteria</taxon>
        <taxon>Chromatiales</taxon>
        <taxon>Chromatiaceae</taxon>
        <taxon>Thiohalocapsa</taxon>
    </lineage>
</organism>
<reference evidence="3 4" key="1">
    <citation type="submission" date="2019-09" db="EMBL/GenBank/DDBJ databases">
        <title>Whole-genome sequence of the purple sulfur bacterium Thiohalocapsa marina DSM 19078.</title>
        <authorList>
            <person name="Kyndt J.A."/>
            <person name="Meyer T.E."/>
        </authorList>
    </citation>
    <scope>NUCLEOTIDE SEQUENCE [LARGE SCALE GENOMIC DNA]</scope>
    <source>
        <strain evidence="3 4">DSM 19078</strain>
    </source>
</reference>
<dbReference type="GO" id="GO:0000270">
    <property type="term" value="P:peptidoglycan metabolic process"/>
    <property type="evidence" value="ECO:0007669"/>
    <property type="project" value="TreeGrafter"/>
</dbReference>
<dbReference type="SUPFAM" id="SSF56601">
    <property type="entry name" value="beta-lactamase/transpeptidase-like"/>
    <property type="match status" value="1"/>
</dbReference>
<dbReference type="EMBL" id="VWXX01000005">
    <property type="protein sequence ID" value="KAA6186217.1"/>
    <property type="molecule type" value="Genomic_DNA"/>
</dbReference>
<dbReference type="Gene3D" id="3.40.710.10">
    <property type="entry name" value="DD-peptidase/beta-lactamase superfamily"/>
    <property type="match status" value="1"/>
</dbReference>
<dbReference type="GO" id="GO:0004185">
    <property type="term" value="F:serine-type carboxypeptidase activity"/>
    <property type="evidence" value="ECO:0007669"/>
    <property type="project" value="InterPro"/>
</dbReference>
<dbReference type="OrthoDB" id="9802627at2"/>
<keyword evidence="4" id="KW-1185">Reference proteome</keyword>
<evidence type="ECO:0000256" key="2">
    <source>
        <dbReference type="ARBA" id="ARBA00022801"/>
    </source>
</evidence>
<dbReference type="GO" id="GO:0006508">
    <property type="term" value="P:proteolysis"/>
    <property type="evidence" value="ECO:0007669"/>
    <property type="project" value="InterPro"/>
</dbReference>
<dbReference type="Gene3D" id="3.50.80.20">
    <property type="entry name" value="D-Ala-D-Ala carboxypeptidase C, peptidase S13"/>
    <property type="match status" value="1"/>
</dbReference>
<keyword evidence="2" id="KW-0378">Hydrolase</keyword>
<proteinExistence type="inferred from homology"/>
<dbReference type="Pfam" id="PF02113">
    <property type="entry name" value="Peptidase_S13"/>
    <property type="match status" value="3"/>
</dbReference>
<sequence length="403" mass="43407">MLRASIVARPLAAAGGLLLWLAAGVSGADAIGEALGLAEASLVVQQGPNIVLADQADRPMIPASTMKLVTALAAIEHWGLSHRFTTAIYRDHDNRLWIKGGGDPYLVAEELDLLVAALREQGLRTVTGIGLDDGLFAADDRIPGRSDSDNPYDAPVTALAVNFNTVYLRVAAGHVSSAEAQTPVTATAQRLGATMGNGRHRINLRTRDNALYHFGEVFQAKLQAAGVDARGDVRLGSVPAGARRLLVHENTRTLETVVEDMLAYSTNFVANSLFLALGERHGRSSMAQSQQSLERWARARFGWREFRIEDGAGLSRGNRLSGRQLLDVLQALEPYRALLPRQDDNPAVRAKTGTLSGVSAYAGWARRDGDWLAFSLLINQPVDYGFRLRVANALTGGATLARN</sequence>
<dbReference type="InterPro" id="IPR012338">
    <property type="entry name" value="Beta-lactam/transpept-like"/>
</dbReference>
<evidence type="ECO:0000313" key="4">
    <source>
        <dbReference type="Proteomes" id="UP000322981"/>
    </source>
</evidence>
<gene>
    <name evidence="3" type="ORF">F2Q65_05250</name>
</gene>
<evidence type="ECO:0000256" key="1">
    <source>
        <dbReference type="ARBA" id="ARBA00006096"/>
    </source>
</evidence>
<protein>
    <submittedName>
        <fullName evidence="3">Peptidase S13</fullName>
    </submittedName>
</protein>
<dbReference type="PANTHER" id="PTHR30023">
    <property type="entry name" value="D-ALANYL-D-ALANINE CARBOXYPEPTIDASE"/>
    <property type="match status" value="1"/>
</dbReference>
<dbReference type="RefSeq" id="WP_150091148.1">
    <property type="nucleotide sequence ID" value="NZ_JBFUOH010000031.1"/>
</dbReference>
<dbReference type="PRINTS" id="PR00922">
    <property type="entry name" value="DADACBPTASE3"/>
</dbReference>
<dbReference type="AlphaFoldDB" id="A0A5M8FN63"/>
<accession>A0A5M8FN63</accession>